<dbReference type="GO" id="GO:0070212">
    <property type="term" value="P:protein poly-ADP-ribosylation"/>
    <property type="evidence" value="ECO:0007669"/>
    <property type="project" value="TreeGrafter"/>
</dbReference>
<dbReference type="InterPro" id="IPR012677">
    <property type="entry name" value="Nucleotide-bd_a/b_plait_sf"/>
</dbReference>
<keyword evidence="4 9" id="KW-0808">Transferase</keyword>
<dbReference type="SUPFAM" id="SSF56399">
    <property type="entry name" value="ADP-ribosylation"/>
    <property type="match status" value="1"/>
</dbReference>
<dbReference type="GO" id="GO:0016567">
    <property type="term" value="P:protein ubiquitination"/>
    <property type="evidence" value="ECO:0007669"/>
    <property type="project" value="UniProtKB-UniPathway"/>
</dbReference>
<dbReference type="Gene3D" id="3.90.228.10">
    <property type="match status" value="1"/>
</dbReference>
<dbReference type="PANTHER" id="PTHR14453:SF94">
    <property type="entry name" value="PROTEIN MONO-ADP-RIBOSYLTRANSFERASE PARP10"/>
    <property type="match status" value="1"/>
</dbReference>
<dbReference type="InterPro" id="IPR035979">
    <property type="entry name" value="RBD_domain_sf"/>
</dbReference>
<keyword evidence="6" id="KW-0539">Nucleus</keyword>
<dbReference type="Gene3D" id="3.30.70.330">
    <property type="match status" value="2"/>
</dbReference>
<dbReference type="GO" id="GO:0003950">
    <property type="term" value="F:NAD+ poly-ADP-ribosyltransferase activity"/>
    <property type="evidence" value="ECO:0007669"/>
    <property type="project" value="UniProtKB-UniRule"/>
</dbReference>
<comment type="caution">
    <text evidence="14">The sequence shown here is derived from an EMBL/GenBank/DDBJ whole genome shotgun (WGS) entry which is preliminary data.</text>
</comment>
<dbReference type="Pfam" id="PF23085">
    <property type="entry name" value="RRM_PARP14_3"/>
    <property type="match status" value="2"/>
</dbReference>
<evidence type="ECO:0000259" key="11">
    <source>
        <dbReference type="PROSITE" id="PS50102"/>
    </source>
</evidence>
<dbReference type="FunFam" id="3.90.228.10:FF:000008">
    <property type="entry name" value="Poly [ADP-ribose] polymerase"/>
    <property type="match status" value="1"/>
</dbReference>
<dbReference type="InterPro" id="IPR003903">
    <property type="entry name" value="UIM_dom"/>
</dbReference>
<organism evidence="14 15">
    <name type="scientific">Ameiurus melas</name>
    <name type="common">Black bullhead</name>
    <name type="synonym">Silurus melas</name>
    <dbReference type="NCBI Taxonomy" id="219545"/>
    <lineage>
        <taxon>Eukaryota</taxon>
        <taxon>Metazoa</taxon>
        <taxon>Chordata</taxon>
        <taxon>Craniata</taxon>
        <taxon>Vertebrata</taxon>
        <taxon>Euteleostomi</taxon>
        <taxon>Actinopterygii</taxon>
        <taxon>Neopterygii</taxon>
        <taxon>Teleostei</taxon>
        <taxon>Ostariophysi</taxon>
        <taxon>Siluriformes</taxon>
        <taxon>Ictaluridae</taxon>
        <taxon>Ameiurus</taxon>
    </lineage>
</organism>
<evidence type="ECO:0000259" key="12">
    <source>
        <dbReference type="PROSITE" id="PS50918"/>
    </source>
</evidence>
<keyword evidence="15" id="KW-1185">Reference proteome</keyword>
<dbReference type="GO" id="GO:0010629">
    <property type="term" value="P:negative regulation of gene expression"/>
    <property type="evidence" value="ECO:0007669"/>
    <property type="project" value="TreeGrafter"/>
</dbReference>
<feature type="domain" description="PARP catalytic" evidence="13">
    <location>
        <begin position="983"/>
        <end position="1186"/>
    </location>
</feature>
<dbReference type="CDD" id="cd01439">
    <property type="entry name" value="TCCD_inducible_PARP_like"/>
    <property type="match status" value="1"/>
</dbReference>
<evidence type="ECO:0000256" key="6">
    <source>
        <dbReference type="ARBA" id="ARBA00023242"/>
    </source>
</evidence>
<name>A0A7J5ZSR2_AMEME</name>
<dbReference type="GO" id="GO:0003723">
    <property type="term" value="F:RNA binding"/>
    <property type="evidence" value="ECO:0007669"/>
    <property type="project" value="UniProtKB-UniRule"/>
</dbReference>
<feature type="domain" description="WWE" evidence="12">
    <location>
        <begin position="895"/>
        <end position="973"/>
    </location>
</feature>
<accession>A0A7J5ZSR2</accession>
<dbReference type="SMART" id="SM00360">
    <property type="entry name" value="RRM"/>
    <property type="match status" value="2"/>
</dbReference>
<feature type="region of interest" description="Disordered" evidence="10">
    <location>
        <begin position="256"/>
        <end position="311"/>
    </location>
</feature>
<dbReference type="GO" id="GO:0003714">
    <property type="term" value="F:transcription corepressor activity"/>
    <property type="evidence" value="ECO:0007669"/>
    <property type="project" value="TreeGrafter"/>
</dbReference>
<protein>
    <recommendedName>
        <fullName evidence="9">Poly [ADP-ribose] polymerase</fullName>
        <shortName evidence="9">PARP</shortName>
        <ecNumber evidence="9">2.4.2.-</ecNumber>
    </recommendedName>
</protein>
<dbReference type="GO" id="GO:0005634">
    <property type="term" value="C:nucleus"/>
    <property type="evidence" value="ECO:0007669"/>
    <property type="project" value="UniProtKB-SubCell"/>
</dbReference>
<keyword evidence="5 9" id="KW-0520">NAD</keyword>
<dbReference type="Pfam" id="PF02825">
    <property type="entry name" value="WWE"/>
    <property type="match status" value="1"/>
</dbReference>
<dbReference type="Pfam" id="PF00644">
    <property type="entry name" value="PARP"/>
    <property type="match status" value="1"/>
</dbReference>
<dbReference type="Gene3D" id="3.30.720.50">
    <property type="match status" value="1"/>
</dbReference>
<evidence type="ECO:0000256" key="4">
    <source>
        <dbReference type="ARBA" id="ARBA00022679"/>
    </source>
</evidence>
<dbReference type="InterPro" id="IPR018123">
    <property type="entry name" value="WWE-dom_subgr"/>
</dbReference>
<sequence length="1186" mass="131671">MLDVREFRMEDGSLEDRSVEVLQIPDDLDDDLLLLYFENRRRSGGGNVISLNRTGDKALLVFEKVEDAMRVVQKSPHTLVDARLIVRKKPPKDHGKLVLRGLSRSTGRDMLELYVENLTGIDADNYTLYLSPGKDLVLVHLHQPAAEDFEKMRSKVSKRALDGARLALEQVERTDSIVVGNLPPDLTDDLLTLYFESSRSGGGDVTAVSRISPQLAKVSFKDVQSVDRVLQKPHNLEQTDLIVTPYYSFLHSEDGASETSLQNGTGRGVDDQVSAVSPASDTHSDLVSGASPLSHGQRNPTPDLQVAPQPANVPTNTAQVVQPPPEQQPCVCHVSVPDPAKRDLLALSDLPDQLKKSHPGYEVTVTQNGVEVKGPARDQAEKLKSKLLEFLSGVSQVHVPVSALKADFLQRQGVRDKLTDKLKNQGLPCTYTVTGGVLIVSSASMQMVTRASEVIKGAVSEFVLPVDTEYEYMTNSQEWKAFLLTQDPCSIEVSSHGKAVSVVTLKDMEQEVKDNIVRFLGTPIQKEIVLSMQPAMLTYIQLHHQQLLVDMAEAIIFPLDTGDGLSIQGNPIVCQTAAELLNNLVSSTCTKIITVNQPGIARFLLHDPEGMSILGEMTAKFQVYIDLERVHWEPLEDQDIFALAWKMSQNFVRTSSTQGLTDLQASELAATDKDTSARIEEAKKILSLLDVDRSPAAAAAAAVEEEEEEIDLYSDLSSGDQLETQDSSTAENQQGDLFSLDEDAHLSLAIQLSMEESQDPDRLAEEELQKVLQLSKDEAASVDETHMLEKVVDVSLQDAIRAANTAQIEVFACYTHDLVRVDIALGKKVGLRQCEEKLQHKSFRKLSAFHRRCLDLIKRKHGVEIQVQGTTAIVSGFKDYVAGAMPDLNELLEKAAGGTTDAEILKTVQWVWHDKERSAATPYPPEATVFIENAWRMKQDKLDILFNNQPYIIDFTKMQEFSVSSGRSVPVSRKLVSSVDLYTEFQDDYSLLSDVPDAVRLQKDSEEYNEVAAEFLSGLSAEQDNVQIVKVEKLMNRLLYSQYRLKKADMEQKVRVDVERTLYHGTSESSVKEICIHGFNRSFCGKNATAFGQGVYFAVKSSYSFSDTYSPPNADGHKFIFVARVLTGDFIQGKHDMRAAPLRQESGIPVRYHSVVDNVREPTLFVIFNDTQAYPQYLITCLKGPK</sequence>
<dbReference type="GO" id="GO:0008270">
    <property type="term" value="F:zinc ion binding"/>
    <property type="evidence" value="ECO:0007669"/>
    <property type="project" value="InterPro"/>
</dbReference>
<dbReference type="PROSITE" id="PS50918">
    <property type="entry name" value="WWE"/>
    <property type="match status" value="1"/>
</dbReference>
<dbReference type="EMBL" id="JAAGNN010000023">
    <property type="protein sequence ID" value="KAF4073570.1"/>
    <property type="molecule type" value="Genomic_DNA"/>
</dbReference>
<comment type="subcellular location">
    <subcellularLocation>
        <location evidence="1">Nucleus</location>
    </subcellularLocation>
</comment>
<reference evidence="14 15" key="1">
    <citation type="submission" date="2020-02" db="EMBL/GenBank/DDBJ databases">
        <title>A chromosome-scale genome assembly of the black bullhead catfish (Ameiurus melas).</title>
        <authorList>
            <person name="Wen M."/>
            <person name="Zham M."/>
            <person name="Cabau C."/>
            <person name="Klopp C."/>
            <person name="Donnadieu C."/>
            <person name="Roques C."/>
            <person name="Bouchez O."/>
            <person name="Lampietro C."/>
            <person name="Jouanno E."/>
            <person name="Herpin A."/>
            <person name="Louis A."/>
            <person name="Berthelot C."/>
            <person name="Parey E."/>
            <person name="Roest-Crollius H."/>
            <person name="Braasch I."/>
            <person name="Postlethwait J."/>
            <person name="Robinson-Rechavi M."/>
            <person name="Echchiki A."/>
            <person name="Begum T."/>
            <person name="Montfort J."/>
            <person name="Schartl M."/>
            <person name="Bobe J."/>
            <person name="Guiguen Y."/>
        </authorList>
    </citation>
    <scope>NUCLEOTIDE SEQUENCE [LARGE SCALE GENOMIC DNA]</scope>
    <source>
        <strain evidence="14">M_S1</strain>
        <tissue evidence="14">Blood</tissue>
    </source>
</reference>
<comment type="similarity">
    <text evidence="7">Belongs to the ARTD/PARP family.</text>
</comment>
<dbReference type="SUPFAM" id="SSF117839">
    <property type="entry name" value="WWE domain"/>
    <property type="match status" value="1"/>
</dbReference>
<dbReference type="InterPro" id="IPR052056">
    <property type="entry name" value="Mono-ARTD/PARP"/>
</dbReference>
<dbReference type="PROSITE" id="PS51059">
    <property type="entry name" value="PARP_CATALYTIC"/>
    <property type="match status" value="1"/>
</dbReference>
<evidence type="ECO:0000256" key="1">
    <source>
        <dbReference type="ARBA" id="ARBA00004123"/>
    </source>
</evidence>
<dbReference type="GO" id="GO:0005737">
    <property type="term" value="C:cytoplasm"/>
    <property type="evidence" value="ECO:0007669"/>
    <property type="project" value="TreeGrafter"/>
</dbReference>
<dbReference type="SMART" id="SM00678">
    <property type="entry name" value="WWE"/>
    <property type="match status" value="1"/>
</dbReference>
<dbReference type="PROSITE" id="PS50330">
    <property type="entry name" value="UIM"/>
    <property type="match status" value="1"/>
</dbReference>
<dbReference type="InterPro" id="IPR004170">
    <property type="entry name" value="WWE_dom"/>
</dbReference>
<dbReference type="PANTHER" id="PTHR14453">
    <property type="entry name" value="PARP/ZINC FINGER CCCH TYPE DOMAIN CONTAINING PROTEIN"/>
    <property type="match status" value="1"/>
</dbReference>
<dbReference type="PROSITE" id="PS50102">
    <property type="entry name" value="RRM"/>
    <property type="match status" value="1"/>
</dbReference>
<evidence type="ECO:0000256" key="3">
    <source>
        <dbReference type="ARBA" id="ARBA00022676"/>
    </source>
</evidence>
<evidence type="ECO:0000256" key="10">
    <source>
        <dbReference type="SAM" id="MobiDB-lite"/>
    </source>
</evidence>
<keyword evidence="8" id="KW-0694">RNA-binding</keyword>
<dbReference type="InterPro" id="IPR012317">
    <property type="entry name" value="Poly(ADP-ribose)pol_cat_dom"/>
</dbReference>
<dbReference type="InterPro" id="IPR037197">
    <property type="entry name" value="WWE_dom_sf"/>
</dbReference>
<feature type="domain" description="RRM" evidence="11">
    <location>
        <begin position="175"/>
        <end position="241"/>
    </location>
</feature>
<dbReference type="EC" id="2.4.2.-" evidence="9"/>
<keyword evidence="3 9" id="KW-0328">Glycosyltransferase</keyword>
<dbReference type="CDD" id="cd12547">
    <property type="entry name" value="RRM1_2_PAR10"/>
    <property type="match status" value="1"/>
</dbReference>
<dbReference type="InterPro" id="IPR034464">
    <property type="entry name" value="PAR10_RRM1_2"/>
</dbReference>
<evidence type="ECO:0000259" key="13">
    <source>
        <dbReference type="PROSITE" id="PS51059"/>
    </source>
</evidence>
<comment type="pathway">
    <text evidence="2">Protein modification; protein ubiquitination.</text>
</comment>
<proteinExistence type="inferred from homology"/>
<dbReference type="UniPathway" id="UPA00143"/>
<evidence type="ECO:0000256" key="8">
    <source>
        <dbReference type="PROSITE-ProRule" id="PRU00176"/>
    </source>
</evidence>
<dbReference type="AlphaFoldDB" id="A0A7J5ZSR2"/>
<evidence type="ECO:0000256" key="9">
    <source>
        <dbReference type="RuleBase" id="RU362114"/>
    </source>
</evidence>
<gene>
    <name evidence="14" type="ORF">AMELA_G00244570</name>
</gene>
<evidence type="ECO:0000256" key="5">
    <source>
        <dbReference type="ARBA" id="ARBA00023027"/>
    </source>
</evidence>
<dbReference type="Proteomes" id="UP000593565">
    <property type="component" value="Unassembled WGS sequence"/>
</dbReference>
<dbReference type="GO" id="GO:1990404">
    <property type="term" value="F:NAD+-protein mono-ADP-ribosyltransferase activity"/>
    <property type="evidence" value="ECO:0007669"/>
    <property type="project" value="TreeGrafter"/>
</dbReference>
<evidence type="ECO:0000313" key="14">
    <source>
        <dbReference type="EMBL" id="KAF4073570.1"/>
    </source>
</evidence>
<evidence type="ECO:0000256" key="2">
    <source>
        <dbReference type="ARBA" id="ARBA00004906"/>
    </source>
</evidence>
<dbReference type="InterPro" id="IPR000504">
    <property type="entry name" value="RRM_dom"/>
</dbReference>
<dbReference type="SUPFAM" id="SSF54928">
    <property type="entry name" value="RNA-binding domain, RBD"/>
    <property type="match status" value="1"/>
</dbReference>
<evidence type="ECO:0000313" key="15">
    <source>
        <dbReference type="Proteomes" id="UP000593565"/>
    </source>
</evidence>
<evidence type="ECO:0000256" key="7">
    <source>
        <dbReference type="ARBA" id="ARBA00024347"/>
    </source>
</evidence>